<keyword evidence="5 8" id="KW-1133">Transmembrane helix</keyword>
<reference evidence="9 10" key="1">
    <citation type="submission" date="2022-10" db="EMBL/GenBank/DDBJ databases">
        <title>Host association and intracellularity evolved multiple times independently in the Rickettsiales.</title>
        <authorList>
            <person name="Castelli M."/>
            <person name="Nardi T."/>
            <person name="Gammuto L."/>
            <person name="Bellinzona G."/>
            <person name="Sabaneyeva E."/>
            <person name="Potekhin A."/>
            <person name="Serra V."/>
            <person name="Petroni G."/>
            <person name="Sassera D."/>
        </authorList>
    </citation>
    <scope>NUCLEOTIDE SEQUENCE [LARGE SCALE GENOMIC DNA]</scope>
    <source>
        <strain evidence="9 10">Kr 154-4</strain>
    </source>
</reference>
<keyword evidence="10" id="KW-1185">Reference proteome</keyword>
<feature type="transmembrane region" description="Helical" evidence="8">
    <location>
        <begin position="74"/>
        <end position="92"/>
    </location>
</feature>
<dbReference type="PANTHER" id="PTHR48086:SF7">
    <property type="entry name" value="SODIUM-SOLUTE SYMPORTER-RELATED"/>
    <property type="match status" value="1"/>
</dbReference>
<dbReference type="RefSeq" id="WP_323738319.1">
    <property type="nucleotide sequence ID" value="NZ_CP112932.1"/>
</dbReference>
<gene>
    <name evidence="9" type="ORF">Trichorick_00102</name>
</gene>
<keyword evidence="3" id="KW-0813">Transport</keyword>
<evidence type="ECO:0000313" key="9">
    <source>
        <dbReference type="EMBL" id="WPY00230.1"/>
    </source>
</evidence>
<name>A0ABZ0UQB1_9RICK</name>
<evidence type="ECO:0000256" key="4">
    <source>
        <dbReference type="ARBA" id="ARBA00022692"/>
    </source>
</evidence>
<organism evidence="9 10">
    <name type="scientific">Candidatus Trichorickettsia mobilis</name>
    <dbReference type="NCBI Taxonomy" id="1346319"/>
    <lineage>
        <taxon>Bacteria</taxon>
        <taxon>Pseudomonadati</taxon>
        <taxon>Pseudomonadota</taxon>
        <taxon>Alphaproteobacteria</taxon>
        <taxon>Rickettsiales</taxon>
        <taxon>Rickettsiaceae</taxon>
        <taxon>Rickettsieae</taxon>
        <taxon>Candidatus Trichorickettsia</taxon>
    </lineage>
</organism>
<dbReference type="Pfam" id="PF00474">
    <property type="entry name" value="SSF"/>
    <property type="match status" value="1"/>
</dbReference>
<dbReference type="InterPro" id="IPR001734">
    <property type="entry name" value="Na/solute_symporter"/>
</dbReference>
<keyword evidence="4 8" id="KW-0812">Transmembrane</keyword>
<evidence type="ECO:0000256" key="5">
    <source>
        <dbReference type="ARBA" id="ARBA00022989"/>
    </source>
</evidence>
<feature type="transmembrane region" description="Helical" evidence="8">
    <location>
        <begin position="436"/>
        <end position="454"/>
    </location>
</feature>
<protein>
    <submittedName>
        <fullName evidence="9">Sodium:solute symporter family protein</fullName>
    </submittedName>
</protein>
<sequence>MIDNIIVFAYLLIILGMGTYYRSRSNNFKHYANLQSSKNTSKLILVATIFASSIGGGTTFGISEKVFANSAAYTYGLILTIPIDFLIAIYIIPRIIKHHGAETVGDIMASYYGKPGRFIAGVAAMIVSIGLLAAQISVSGRIFQYILAVDYIKAVIISYSIVIIYTTIGGLRSVVFTNVLQFFAMILAIPVISIIGIHKIGIYNFIEQLPQNKIFFDNSNTLLQDTIAATAGFAVMELYPSFIQRILINTNYKETSKAIYIKSFIYALFLIFVTTNGLIAYHLYPEQTPQQALPYLIDQIMPIGLQGFIIVGLLAAVMSTADSDLNITSITLVKDFLSPIFNLSNQGQLLLIARIANIIIGSSAIIIALNFASVVDLVVFVVGFWSPMIIVPLIFALFGVTISQKMMIFSSICGVSSFLFWEKWLANYLNLSLKGVFIGTMVNLLIFLCSVLYTKWRHQT</sequence>
<dbReference type="EMBL" id="CP112932">
    <property type="protein sequence ID" value="WPY00230.1"/>
    <property type="molecule type" value="Genomic_DNA"/>
</dbReference>
<dbReference type="PROSITE" id="PS50283">
    <property type="entry name" value="NA_SOLUT_SYMP_3"/>
    <property type="match status" value="1"/>
</dbReference>
<feature type="transmembrane region" description="Helical" evidence="8">
    <location>
        <begin position="6"/>
        <end position="22"/>
    </location>
</feature>
<comment type="subcellular location">
    <subcellularLocation>
        <location evidence="1">Membrane</location>
        <topology evidence="1">Multi-pass membrane protein</topology>
    </subcellularLocation>
</comment>
<feature type="transmembrane region" description="Helical" evidence="8">
    <location>
        <begin position="349"/>
        <end position="371"/>
    </location>
</feature>
<evidence type="ECO:0000256" key="3">
    <source>
        <dbReference type="ARBA" id="ARBA00022448"/>
    </source>
</evidence>
<evidence type="ECO:0000256" key="8">
    <source>
        <dbReference type="SAM" id="Phobius"/>
    </source>
</evidence>
<evidence type="ECO:0000313" key="10">
    <source>
        <dbReference type="Proteomes" id="UP001326613"/>
    </source>
</evidence>
<dbReference type="Proteomes" id="UP001326613">
    <property type="component" value="Chromosome"/>
</dbReference>
<evidence type="ECO:0000256" key="2">
    <source>
        <dbReference type="ARBA" id="ARBA00006434"/>
    </source>
</evidence>
<feature type="transmembrane region" description="Helical" evidence="8">
    <location>
        <begin position="180"/>
        <end position="206"/>
    </location>
</feature>
<dbReference type="Gene3D" id="1.20.1730.10">
    <property type="entry name" value="Sodium/glucose cotransporter"/>
    <property type="match status" value="1"/>
</dbReference>
<accession>A0ABZ0UQB1</accession>
<dbReference type="InterPro" id="IPR050277">
    <property type="entry name" value="Sodium:Solute_Symporter"/>
</dbReference>
<proteinExistence type="inferred from homology"/>
<dbReference type="PANTHER" id="PTHR48086">
    <property type="entry name" value="SODIUM/PROLINE SYMPORTER-RELATED"/>
    <property type="match status" value="1"/>
</dbReference>
<feature type="transmembrane region" description="Helical" evidence="8">
    <location>
        <begin position="118"/>
        <end position="136"/>
    </location>
</feature>
<feature type="transmembrane region" description="Helical" evidence="8">
    <location>
        <begin position="264"/>
        <end position="284"/>
    </location>
</feature>
<feature type="transmembrane region" description="Helical" evidence="8">
    <location>
        <begin position="142"/>
        <end position="168"/>
    </location>
</feature>
<evidence type="ECO:0000256" key="7">
    <source>
        <dbReference type="RuleBase" id="RU362091"/>
    </source>
</evidence>
<feature type="transmembrane region" description="Helical" evidence="8">
    <location>
        <begin position="296"/>
        <end position="317"/>
    </location>
</feature>
<keyword evidence="6 8" id="KW-0472">Membrane</keyword>
<dbReference type="CDD" id="cd10322">
    <property type="entry name" value="SLC5sbd"/>
    <property type="match status" value="1"/>
</dbReference>
<feature type="transmembrane region" description="Helical" evidence="8">
    <location>
        <begin position="43"/>
        <end position="62"/>
    </location>
</feature>
<evidence type="ECO:0000256" key="6">
    <source>
        <dbReference type="ARBA" id="ARBA00023136"/>
    </source>
</evidence>
<dbReference type="InterPro" id="IPR038377">
    <property type="entry name" value="Na/Glc_symporter_sf"/>
</dbReference>
<feature type="transmembrane region" description="Helical" evidence="8">
    <location>
        <begin position="226"/>
        <end position="243"/>
    </location>
</feature>
<feature type="transmembrane region" description="Helical" evidence="8">
    <location>
        <begin position="407"/>
        <end position="424"/>
    </location>
</feature>
<feature type="transmembrane region" description="Helical" evidence="8">
    <location>
        <begin position="377"/>
        <end position="400"/>
    </location>
</feature>
<evidence type="ECO:0000256" key="1">
    <source>
        <dbReference type="ARBA" id="ARBA00004141"/>
    </source>
</evidence>
<comment type="similarity">
    <text evidence="2 7">Belongs to the sodium:solute symporter (SSF) (TC 2.A.21) family.</text>
</comment>